<feature type="transmembrane region" description="Helical" evidence="13">
    <location>
        <begin position="303"/>
        <end position="321"/>
    </location>
</feature>
<dbReference type="PANTHER" id="PTHR23289:SF2">
    <property type="entry name" value="CYTOCHROME C OXIDASE ASSEMBLY PROTEIN COX15 HOMOLOG"/>
    <property type="match status" value="1"/>
</dbReference>
<proteinExistence type="inferred from homology"/>
<feature type="transmembrane region" description="Helical" evidence="13">
    <location>
        <begin position="168"/>
        <end position="188"/>
    </location>
</feature>
<feature type="transmembrane region" description="Helical" evidence="13">
    <location>
        <begin position="341"/>
        <end position="366"/>
    </location>
</feature>
<protein>
    <submittedName>
        <fullName evidence="14">Electron transfer protein 1</fullName>
    </submittedName>
</protein>
<keyword evidence="3 13" id="KW-0812">Transmembrane</keyword>
<comment type="subcellular location">
    <subcellularLocation>
        <location evidence="2">Membrane</location>
        <topology evidence="2">Multi-pass membrane protein</topology>
    </subcellularLocation>
</comment>
<keyword evidence="15" id="KW-1185">Reference proteome</keyword>
<dbReference type="AlphaFoldDB" id="A0A8H7D0V6"/>
<evidence type="ECO:0000256" key="9">
    <source>
        <dbReference type="ARBA" id="ARBA00023136"/>
    </source>
</evidence>
<feature type="region of interest" description="Disordered" evidence="12">
    <location>
        <begin position="101"/>
        <end position="162"/>
    </location>
</feature>
<keyword evidence="7" id="KW-0408">Iron</keyword>
<accession>A0A8H7D0V6</accession>
<dbReference type="GO" id="GO:0005743">
    <property type="term" value="C:mitochondrial inner membrane"/>
    <property type="evidence" value="ECO:0007669"/>
    <property type="project" value="TreeGrafter"/>
</dbReference>
<dbReference type="Pfam" id="PF02628">
    <property type="entry name" value="COX15-CtaA"/>
    <property type="match status" value="2"/>
</dbReference>
<evidence type="ECO:0000256" key="1">
    <source>
        <dbReference type="ARBA" id="ARBA00001970"/>
    </source>
</evidence>
<dbReference type="EMBL" id="JACAZH010000011">
    <property type="protein sequence ID" value="KAF7355046.1"/>
    <property type="molecule type" value="Genomic_DNA"/>
</dbReference>
<dbReference type="InterPro" id="IPR023754">
    <property type="entry name" value="HemeA_Synthase_type2"/>
</dbReference>
<feature type="transmembrane region" description="Helical" evidence="13">
    <location>
        <begin position="475"/>
        <end position="496"/>
    </location>
</feature>
<dbReference type="HAMAP" id="MF_01665">
    <property type="entry name" value="HemeA_synth_type2"/>
    <property type="match status" value="1"/>
</dbReference>
<evidence type="ECO:0000256" key="5">
    <source>
        <dbReference type="ARBA" id="ARBA00022989"/>
    </source>
</evidence>
<evidence type="ECO:0000256" key="13">
    <source>
        <dbReference type="SAM" id="Phobius"/>
    </source>
</evidence>
<gene>
    <name evidence="14" type="ORF">MSAN_01420100</name>
</gene>
<reference evidence="14" key="1">
    <citation type="submission" date="2020-05" db="EMBL/GenBank/DDBJ databases">
        <title>Mycena genomes resolve the evolution of fungal bioluminescence.</title>
        <authorList>
            <person name="Tsai I.J."/>
        </authorList>
    </citation>
    <scope>NUCLEOTIDE SEQUENCE</scope>
    <source>
        <strain evidence="14">160909Yilan</strain>
    </source>
</reference>
<keyword evidence="6" id="KW-0560">Oxidoreductase</keyword>
<evidence type="ECO:0000256" key="6">
    <source>
        <dbReference type="ARBA" id="ARBA00023002"/>
    </source>
</evidence>
<feature type="transmembrane region" description="Helical" evidence="13">
    <location>
        <begin position="399"/>
        <end position="421"/>
    </location>
</feature>
<evidence type="ECO:0000256" key="3">
    <source>
        <dbReference type="ARBA" id="ARBA00022692"/>
    </source>
</evidence>
<comment type="catalytic activity">
    <reaction evidence="11">
        <text>Fe(II)-heme o + 2 A + H2O = Fe(II)-heme a + 2 AH2</text>
        <dbReference type="Rhea" id="RHEA:63388"/>
        <dbReference type="ChEBI" id="CHEBI:13193"/>
        <dbReference type="ChEBI" id="CHEBI:15377"/>
        <dbReference type="ChEBI" id="CHEBI:17499"/>
        <dbReference type="ChEBI" id="CHEBI:60530"/>
        <dbReference type="ChEBI" id="CHEBI:61715"/>
        <dbReference type="EC" id="1.17.99.9"/>
    </reaction>
    <physiologicalReaction direction="left-to-right" evidence="11">
        <dbReference type="Rhea" id="RHEA:63389"/>
    </physiologicalReaction>
</comment>
<dbReference type="PANTHER" id="PTHR23289">
    <property type="entry name" value="CYTOCHROME C OXIDASE ASSEMBLY PROTEIN COX15"/>
    <property type="match status" value="1"/>
</dbReference>
<name>A0A8H7D0V6_9AGAR</name>
<comment type="pathway">
    <text evidence="10">Porphyrin-containing compound metabolism; heme A biosynthesis; heme A from heme O: step 1/1.</text>
</comment>
<keyword evidence="8" id="KW-0350">Heme biosynthesis</keyword>
<keyword evidence="5 13" id="KW-1133">Transmembrane helix</keyword>
<evidence type="ECO:0000256" key="7">
    <source>
        <dbReference type="ARBA" id="ARBA00023004"/>
    </source>
</evidence>
<evidence type="ECO:0000256" key="12">
    <source>
        <dbReference type="SAM" id="MobiDB-lite"/>
    </source>
</evidence>
<evidence type="ECO:0000256" key="8">
    <source>
        <dbReference type="ARBA" id="ARBA00023133"/>
    </source>
</evidence>
<feature type="region of interest" description="Disordered" evidence="12">
    <location>
        <begin position="49"/>
        <end position="84"/>
    </location>
</feature>
<comment type="cofactor">
    <cofactor evidence="1">
        <name>heme b</name>
        <dbReference type="ChEBI" id="CHEBI:60344"/>
    </cofactor>
</comment>
<feature type="transmembrane region" description="Helical" evidence="13">
    <location>
        <begin position="508"/>
        <end position="530"/>
    </location>
</feature>
<keyword evidence="9 13" id="KW-0472">Membrane</keyword>
<keyword evidence="4" id="KW-0479">Metal-binding</keyword>
<dbReference type="GO" id="GO:0120547">
    <property type="term" value="F:heme A synthase activity"/>
    <property type="evidence" value="ECO:0007669"/>
    <property type="project" value="UniProtKB-EC"/>
</dbReference>
<feature type="transmembrane region" description="Helical" evidence="13">
    <location>
        <begin position="273"/>
        <end position="291"/>
    </location>
</feature>
<dbReference type="Proteomes" id="UP000623467">
    <property type="component" value="Unassembled WGS sequence"/>
</dbReference>
<organism evidence="14 15">
    <name type="scientific">Mycena sanguinolenta</name>
    <dbReference type="NCBI Taxonomy" id="230812"/>
    <lineage>
        <taxon>Eukaryota</taxon>
        <taxon>Fungi</taxon>
        <taxon>Dikarya</taxon>
        <taxon>Basidiomycota</taxon>
        <taxon>Agaricomycotina</taxon>
        <taxon>Agaricomycetes</taxon>
        <taxon>Agaricomycetidae</taxon>
        <taxon>Agaricales</taxon>
        <taxon>Marasmiineae</taxon>
        <taxon>Mycenaceae</taxon>
        <taxon>Mycena</taxon>
    </lineage>
</organism>
<evidence type="ECO:0000313" key="14">
    <source>
        <dbReference type="EMBL" id="KAF7355046.1"/>
    </source>
</evidence>
<evidence type="ECO:0000256" key="2">
    <source>
        <dbReference type="ARBA" id="ARBA00004141"/>
    </source>
</evidence>
<evidence type="ECO:0000256" key="11">
    <source>
        <dbReference type="ARBA" id="ARBA00048044"/>
    </source>
</evidence>
<evidence type="ECO:0000256" key="10">
    <source>
        <dbReference type="ARBA" id="ARBA00044501"/>
    </source>
</evidence>
<sequence length="580" mass="62673">MLLAVLKRVSLQSPNLARNASFCRPFGQLSSPNHTRVFLRFASVKSNLPPATKAQKKSRKSAESPGAPLPSVTKSTPASVEKGAPPLVTKAASVLANEAGVKNEDSVAKSAPTTKSPPQKIYSPPTETNVPNAPIPPKTEGPPKTNPIVVEKTGTNFEGNSPPPSPAVGVWLMISSVLVLTVVIVGGITRLTESGLSITEWRPITGIVPPLSTEAWEEEFSKYKSYAGIQDVRRLSIEPCLCGYSFVFSFRLNHSISLDDFKRIYFMEWSHRILGRLIGVAFVVPLAYFTITKKISTSLALKLGGLGLLIGVQGALGWYMVQSGLEDSLLETPGAVPRVSHYRLAAHLGLAFALYIGMFSTGISILKDSRFMRTGMASGLPVESLMSALKNPIARRFKAYSWVLTGLVLLTALSGVFVAGLDAGLVYNEWPLMGGRLAPPADELFSPAYAKSESKSDLWRNIFENPTTVQFDHRLLATTTYTGLAMLFAQTFRPAWRTILPPLAVTSARAAFAMANLQVLLGISTLLYLVPVPLAAAHQGGSILLLSAMLHLLISLRRPSTAAQAWRRVMNARVTNAPRT</sequence>
<evidence type="ECO:0000256" key="4">
    <source>
        <dbReference type="ARBA" id="ARBA00022723"/>
    </source>
</evidence>
<comment type="caution">
    <text evidence="14">The sequence shown here is derived from an EMBL/GenBank/DDBJ whole genome shotgun (WGS) entry which is preliminary data.</text>
</comment>
<dbReference type="GO" id="GO:0016653">
    <property type="term" value="F:oxidoreductase activity, acting on NAD(P)H, heme protein as acceptor"/>
    <property type="evidence" value="ECO:0007669"/>
    <property type="project" value="TreeGrafter"/>
</dbReference>
<feature type="transmembrane region" description="Helical" evidence="13">
    <location>
        <begin position="536"/>
        <end position="554"/>
    </location>
</feature>
<dbReference type="OrthoDB" id="1726137at2759"/>
<dbReference type="InterPro" id="IPR003780">
    <property type="entry name" value="COX15/CtaA_fam"/>
</dbReference>
<dbReference type="GO" id="GO:0006784">
    <property type="term" value="P:heme A biosynthetic process"/>
    <property type="evidence" value="ECO:0007669"/>
    <property type="project" value="InterPro"/>
</dbReference>
<evidence type="ECO:0000313" key="15">
    <source>
        <dbReference type="Proteomes" id="UP000623467"/>
    </source>
</evidence>
<dbReference type="GO" id="GO:0046872">
    <property type="term" value="F:metal ion binding"/>
    <property type="evidence" value="ECO:0007669"/>
    <property type="project" value="UniProtKB-KW"/>
</dbReference>